<dbReference type="Gene3D" id="1.10.10.10">
    <property type="entry name" value="Winged helix-like DNA-binding domain superfamily/Winged helix DNA-binding domain"/>
    <property type="match status" value="1"/>
</dbReference>
<keyword evidence="4" id="KW-0238">DNA-binding</keyword>
<dbReference type="InterPro" id="IPR013249">
    <property type="entry name" value="RNA_pol_sigma70_r4_t2"/>
</dbReference>
<dbReference type="EMBL" id="BAABDH010000039">
    <property type="protein sequence ID" value="GAA3938437.1"/>
    <property type="molecule type" value="Genomic_DNA"/>
</dbReference>
<keyword evidence="5" id="KW-0804">Transcription</keyword>
<dbReference type="PANTHER" id="PTHR43133">
    <property type="entry name" value="RNA POLYMERASE ECF-TYPE SIGMA FACTO"/>
    <property type="match status" value="1"/>
</dbReference>
<dbReference type="Gene3D" id="1.10.1740.10">
    <property type="match status" value="1"/>
</dbReference>
<keyword evidence="10" id="KW-1185">Reference proteome</keyword>
<evidence type="ECO:0000256" key="1">
    <source>
        <dbReference type="ARBA" id="ARBA00010641"/>
    </source>
</evidence>
<dbReference type="SUPFAM" id="SSF88659">
    <property type="entry name" value="Sigma3 and sigma4 domains of RNA polymerase sigma factors"/>
    <property type="match status" value="1"/>
</dbReference>
<dbReference type="InterPro" id="IPR039425">
    <property type="entry name" value="RNA_pol_sigma-70-like"/>
</dbReference>
<name>A0ABP7N749_9BACT</name>
<dbReference type="InterPro" id="IPR013325">
    <property type="entry name" value="RNA_pol_sigma_r2"/>
</dbReference>
<comment type="caution">
    <text evidence="9">The sequence shown here is derived from an EMBL/GenBank/DDBJ whole genome shotgun (WGS) entry which is preliminary data.</text>
</comment>
<reference evidence="10" key="1">
    <citation type="journal article" date="2019" name="Int. J. Syst. Evol. Microbiol.">
        <title>The Global Catalogue of Microorganisms (GCM) 10K type strain sequencing project: providing services to taxonomists for standard genome sequencing and annotation.</title>
        <authorList>
            <consortium name="The Broad Institute Genomics Platform"/>
            <consortium name="The Broad Institute Genome Sequencing Center for Infectious Disease"/>
            <person name="Wu L."/>
            <person name="Ma J."/>
        </authorList>
    </citation>
    <scope>NUCLEOTIDE SEQUENCE [LARGE SCALE GENOMIC DNA]</scope>
    <source>
        <strain evidence="10">JCM 17214</strain>
    </source>
</reference>
<evidence type="ECO:0000256" key="5">
    <source>
        <dbReference type="ARBA" id="ARBA00023163"/>
    </source>
</evidence>
<keyword evidence="3" id="KW-0731">Sigma factor</keyword>
<dbReference type="NCBIfam" id="TIGR02937">
    <property type="entry name" value="sigma70-ECF"/>
    <property type="match status" value="1"/>
</dbReference>
<proteinExistence type="inferred from homology"/>
<evidence type="ECO:0000259" key="8">
    <source>
        <dbReference type="Pfam" id="PF08281"/>
    </source>
</evidence>
<evidence type="ECO:0000256" key="3">
    <source>
        <dbReference type="ARBA" id="ARBA00023082"/>
    </source>
</evidence>
<feature type="domain" description="RNA polymerase sigma-70 region 2" evidence="7">
    <location>
        <begin position="34"/>
        <end position="100"/>
    </location>
</feature>
<dbReference type="InterPro" id="IPR036388">
    <property type="entry name" value="WH-like_DNA-bd_sf"/>
</dbReference>
<sequence length="217" mass="24250">MFFSRRPPSPTELSDAELLTRYRQQGAVADLGVLYERHMSAVFAICRRYLRPDEDAQDAVMQLFEKLLDTLRRHEVDNFPAWLHATARNHCLMLLRSRQRAGPESGPILVQFPDAAGVESAGSAHLGEDAEEQELTEARLQALEHALAGLPPAQRRCLELFYLEKKCYRTIAQETGFAPGLVKSHLQNGKRSLKRYFDSAPTSSPSPSSSSNANAAR</sequence>
<feature type="compositionally biased region" description="Low complexity" evidence="6">
    <location>
        <begin position="199"/>
        <end position="217"/>
    </location>
</feature>
<comment type="similarity">
    <text evidence="1">Belongs to the sigma-70 factor family. ECF subfamily.</text>
</comment>
<evidence type="ECO:0000313" key="9">
    <source>
        <dbReference type="EMBL" id="GAA3938437.1"/>
    </source>
</evidence>
<dbReference type="InterPro" id="IPR013324">
    <property type="entry name" value="RNA_pol_sigma_r3/r4-like"/>
</dbReference>
<evidence type="ECO:0000313" key="10">
    <source>
        <dbReference type="Proteomes" id="UP001499909"/>
    </source>
</evidence>
<dbReference type="Proteomes" id="UP001499909">
    <property type="component" value="Unassembled WGS sequence"/>
</dbReference>
<dbReference type="PANTHER" id="PTHR43133:SF8">
    <property type="entry name" value="RNA POLYMERASE SIGMA FACTOR HI_1459-RELATED"/>
    <property type="match status" value="1"/>
</dbReference>
<accession>A0ABP7N749</accession>
<evidence type="ECO:0000256" key="6">
    <source>
        <dbReference type="SAM" id="MobiDB-lite"/>
    </source>
</evidence>
<dbReference type="InterPro" id="IPR014284">
    <property type="entry name" value="RNA_pol_sigma-70_dom"/>
</dbReference>
<dbReference type="RefSeq" id="WP_345113788.1">
    <property type="nucleotide sequence ID" value="NZ_BAABDH010000039.1"/>
</dbReference>
<feature type="region of interest" description="Disordered" evidence="6">
    <location>
        <begin position="193"/>
        <end position="217"/>
    </location>
</feature>
<dbReference type="Pfam" id="PF04542">
    <property type="entry name" value="Sigma70_r2"/>
    <property type="match status" value="1"/>
</dbReference>
<evidence type="ECO:0000259" key="7">
    <source>
        <dbReference type="Pfam" id="PF04542"/>
    </source>
</evidence>
<dbReference type="Pfam" id="PF08281">
    <property type="entry name" value="Sigma70_r4_2"/>
    <property type="match status" value="1"/>
</dbReference>
<organism evidence="9 10">
    <name type="scientific">Hymenobacter algoricola</name>
    <dbReference type="NCBI Taxonomy" id="486267"/>
    <lineage>
        <taxon>Bacteria</taxon>
        <taxon>Pseudomonadati</taxon>
        <taxon>Bacteroidota</taxon>
        <taxon>Cytophagia</taxon>
        <taxon>Cytophagales</taxon>
        <taxon>Hymenobacteraceae</taxon>
        <taxon>Hymenobacter</taxon>
    </lineage>
</organism>
<evidence type="ECO:0000256" key="4">
    <source>
        <dbReference type="ARBA" id="ARBA00023125"/>
    </source>
</evidence>
<dbReference type="SUPFAM" id="SSF88946">
    <property type="entry name" value="Sigma2 domain of RNA polymerase sigma factors"/>
    <property type="match status" value="1"/>
</dbReference>
<evidence type="ECO:0000256" key="2">
    <source>
        <dbReference type="ARBA" id="ARBA00023015"/>
    </source>
</evidence>
<feature type="domain" description="RNA polymerase sigma factor 70 region 4 type 2" evidence="8">
    <location>
        <begin position="141"/>
        <end position="193"/>
    </location>
</feature>
<dbReference type="InterPro" id="IPR007627">
    <property type="entry name" value="RNA_pol_sigma70_r2"/>
</dbReference>
<protein>
    <submittedName>
        <fullName evidence="9">Sigma-70 family RNA polymerase sigma factor</fullName>
    </submittedName>
</protein>
<keyword evidence="2" id="KW-0805">Transcription regulation</keyword>
<gene>
    <name evidence="9" type="ORF">GCM10022406_23250</name>
</gene>